<reference evidence="1" key="2">
    <citation type="journal article" date="2015" name="Data Brief">
        <title>Shoot transcriptome of the giant reed, Arundo donax.</title>
        <authorList>
            <person name="Barrero R.A."/>
            <person name="Guerrero F.D."/>
            <person name="Moolhuijzen P."/>
            <person name="Goolsby J.A."/>
            <person name="Tidwell J."/>
            <person name="Bellgard S.E."/>
            <person name="Bellgard M.I."/>
        </authorList>
    </citation>
    <scope>NUCLEOTIDE SEQUENCE</scope>
    <source>
        <tissue evidence="1">Shoot tissue taken approximately 20 cm above the soil surface</tissue>
    </source>
</reference>
<organism evidence="1">
    <name type="scientific">Arundo donax</name>
    <name type="common">Giant reed</name>
    <name type="synonym">Donax arundinaceus</name>
    <dbReference type="NCBI Taxonomy" id="35708"/>
    <lineage>
        <taxon>Eukaryota</taxon>
        <taxon>Viridiplantae</taxon>
        <taxon>Streptophyta</taxon>
        <taxon>Embryophyta</taxon>
        <taxon>Tracheophyta</taxon>
        <taxon>Spermatophyta</taxon>
        <taxon>Magnoliopsida</taxon>
        <taxon>Liliopsida</taxon>
        <taxon>Poales</taxon>
        <taxon>Poaceae</taxon>
        <taxon>PACMAD clade</taxon>
        <taxon>Arundinoideae</taxon>
        <taxon>Arundineae</taxon>
        <taxon>Arundo</taxon>
    </lineage>
</organism>
<name>A0A0A9F1U2_ARUDO</name>
<dbReference type="AlphaFoldDB" id="A0A0A9F1U2"/>
<evidence type="ECO:0000313" key="1">
    <source>
        <dbReference type="EMBL" id="JAE04086.1"/>
    </source>
</evidence>
<dbReference type="EMBL" id="GBRH01193810">
    <property type="protein sequence ID" value="JAE04086.1"/>
    <property type="molecule type" value="Transcribed_RNA"/>
</dbReference>
<protein>
    <submittedName>
        <fullName evidence="1">Uncharacterized protein</fullName>
    </submittedName>
</protein>
<sequence length="150" mass="17130">MLAGERRRFRRDTRATGVVSWGGAPIVMPRRCRLRLNLVNKYRASGVVCDLVVFVSVDPLLPHAYISNKWYQELWLDWIWRRCAKDHRGGARIMLDGRRETARYGARWSMAAIGDSIGGIGHSRQATWTVRWAAIGRDRPSVVISPIKCP</sequence>
<proteinExistence type="predicted"/>
<reference evidence="1" key="1">
    <citation type="submission" date="2014-09" db="EMBL/GenBank/DDBJ databases">
        <authorList>
            <person name="Magalhaes I.L.F."/>
            <person name="Oliveira U."/>
            <person name="Santos F.R."/>
            <person name="Vidigal T.H.D.A."/>
            <person name="Brescovit A.D."/>
            <person name="Santos A.J."/>
        </authorList>
    </citation>
    <scope>NUCLEOTIDE SEQUENCE</scope>
    <source>
        <tissue evidence="1">Shoot tissue taken approximately 20 cm above the soil surface</tissue>
    </source>
</reference>
<accession>A0A0A9F1U2</accession>